<dbReference type="AlphaFoldDB" id="A0A0F0GN26"/>
<proteinExistence type="predicted"/>
<keyword evidence="2" id="KW-1185">Reference proteome</keyword>
<organism evidence="1 2">
    <name type="scientific">Lentzea aerocolonigenes</name>
    <name type="common">Lechevalieria aerocolonigenes</name>
    <name type="synonym">Saccharothrix aerocolonigenes</name>
    <dbReference type="NCBI Taxonomy" id="68170"/>
    <lineage>
        <taxon>Bacteria</taxon>
        <taxon>Bacillati</taxon>
        <taxon>Actinomycetota</taxon>
        <taxon>Actinomycetes</taxon>
        <taxon>Pseudonocardiales</taxon>
        <taxon>Pseudonocardiaceae</taxon>
        <taxon>Lentzea</taxon>
    </lineage>
</organism>
<name>A0A0F0GN26_LENAE</name>
<dbReference type="EMBL" id="JYJG01000326">
    <property type="protein sequence ID" value="KJK42828.1"/>
    <property type="molecule type" value="Genomic_DNA"/>
</dbReference>
<evidence type="ECO:0000313" key="1">
    <source>
        <dbReference type="EMBL" id="KJK42828.1"/>
    </source>
</evidence>
<evidence type="ECO:0000313" key="2">
    <source>
        <dbReference type="Proteomes" id="UP000033393"/>
    </source>
</evidence>
<accession>A0A0F0GN26</accession>
<sequence>MVTGRELVISAHDRINVRTSLRAMPEDVRPDLRRRTVTPAWAHVGACRAIAGDRAGFRAGGSAYQPPADGSVLLVANETAVPAPAALLEVETRPVRVFAEAPEESYRVDREP</sequence>
<dbReference type="PATRIC" id="fig|68170.10.peg.9248"/>
<gene>
    <name evidence="1" type="ORF">UK23_35530</name>
</gene>
<dbReference type="Proteomes" id="UP000033393">
    <property type="component" value="Unassembled WGS sequence"/>
</dbReference>
<protein>
    <submittedName>
        <fullName evidence="1">Uncharacterized protein</fullName>
    </submittedName>
</protein>
<reference evidence="1 2" key="1">
    <citation type="submission" date="2015-02" db="EMBL/GenBank/DDBJ databases">
        <authorList>
            <person name="Ju K.-S."/>
            <person name="Doroghazi J.R."/>
            <person name="Metcalf W."/>
        </authorList>
    </citation>
    <scope>NUCLEOTIDE SEQUENCE [LARGE SCALE GENOMIC DNA]</scope>
    <source>
        <strain evidence="1 2">NRRL B-16140</strain>
    </source>
</reference>
<comment type="caution">
    <text evidence="1">The sequence shown here is derived from an EMBL/GenBank/DDBJ whole genome shotgun (WGS) entry which is preliminary data.</text>
</comment>